<dbReference type="STRING" id="36022.A0A061B1F7"/>
<gene>
    <name evidence="4" type="ORF">BON22_2979</name>
    <name evidence="3" type="ORF">CYFA0S_11e03906g</name>
</gene>
<dbReference type="Pfam" id="PF12756">
    <property type="entry name" value="zf-C2H2_2"/>
    <property type="match status" value="1"/>
</dbReference>
<dbReference type="Proteomes" id="UP000189513">
    <property type="component" value="Unassembled WGS sequence"/>
</dbReference>
<dbReference type="InterPro" id="IPR041661">
    <property type="entry name" value="ZN622/Rei1/Reh1_Znf-C2H2"/>
</dbReference>
<dbReference type="EMBL" id="LK052896">
    <property type="protein sequence ID" value="CDR43317.1"/>
    <property type="molecule type" value="Genomic_DNA"/>
</dbReference>
<organism evidence="3">
    <name type="scientific">Cyberlindnera fabianii</name>
    <name type="common">Yeast</name>
    <name type="synonym">Hansenula fabianii</name>
    <dbReference type="NCBI Taxonomy" id="36022"/>
    <lineage>
        <taxon>Eukaryota</taxon>
        <taxon>Fungi</taxon>
        <taxon>Dikarya</taxon>
        <taxon>Ascomycota</taxon>
        <taxon>Saccharomycotina</taxon>
        <taxon>Saccharomycetes</taxon>
        <taxon>Phaffomycetales</taxon>
        <taxon>Phaffomycetaceae</taxon>
        <taxon>Cyberlindnera</taxon>
    </lineage>
</organism>
<accession>A0A061B1F7</accession>
<feature type="region of interest" description="Disordered" evidence="1">
    <location>
        <begin position="312"/>
        <end position="341"/>
    </location>
</feature>
<dbReference type="AlphaFoldDB" id="A0A061B1F7"/>
<evidence type="ECO:0000313" key="4">
    <source>
        <dbReference type="EMBL" id="ONH67171.1"/>
    </source>
</evidence>
<dbReference type="InterPro" id="IPR036236">
    <property type="entry name" value="Znf_C2H2_sf"/>
</dbReference>
<feature type="compositionally biased region" description="Acidic residues" evidence="1">
    <location>
        <begin position="316"/>
        <end position="335"/>
    </location>
</feature>
<dbReference type="VEuPathDB" id="FungiDB:BON22_2979"/>
<reference evidence="5" key="2">
    <citation type="journal article" date="2017" name="Genome Announc.">
        <title>Genome sequences of Cyberlindnera fabianii 65, Pichia kudriavzevii 129, and Saccharomyces cerevisiae 131 isolated from fermented masau fruits in Zimbabwe.</title>
        <authorList>
            <person name="van Rijswijck I.M.H."/>
            <person name="Derks M.F.L."/>
            <person name="Abee T."/>
            <person name="de Ridder D."/>
            <person name="Smid E.J."/>
        </authorList>
    </citation>
    <scope>NUCLEOTIDE SEQUENCE [LARGE SCALE GENOMIC DNA]</scope>
    <source>
        <strain evidence="5">65</strain>
    </source>
</reference>
<dbReference type="PANTHER" id="PTHR13182:SF8">
    <property type="entry name" value="CYTOPLASMIC 60S SUBUNIT BIOGENESIS FACTOR ZNF622"/>
    <property type="match status" value="1"/>
</dbReference>
<dbReference type="EMBL" id="MPUK01000005">
    <property type="protein sequence ID" value="ONH67171.1"/>
    <property type="molecule type" value="Genomic_DNA"/>
</dbReference>
<dbReference type="PROSITE" id="PS00028">
    <property type="entry name" value="ZINC_FINGER_C2H2_1"/>
    <property type="match status" value="1"/>
</dbReference>
<reference evidence="3" key="1">
    <citation type="journal article" date="2014" name="Genome Announc.">
        <title>Genome sequence of the yeast Cyberlindnera fabianii (Hansenula fabianii).</title>
        <authorList>
            <person name="Freel K.C."/>
            <person name="Sarilar V."/>
            <person name="Neuveglise C."/>
            <person name="Devillers H."/>
            <person name="Friedrich A."/>
            <person name="Schacherer J."/>
        </authorList>
    </citation>
    <scope>NUCLEOTIDE SEQUENCE</scope>
    <source>
        <strain evidence="3">YJS4271</strain>
    </source>
</reference>
<dbReference type="InterPro" id="IPR040025">
    <property type="entry name" value="Znf622/Rei1/Reh1"/>
</dbReference>
<evidence type="ECO:0000259" key="2">
    <source>
        <dbReference type="PROSITE" id="PS00028"/>
    </source>
</evidence>
<dbReference type="PANTHER" id="PTHR13182">
    <property type="entry name" value="ZINC FINGER PROTEIN 622"/>
    <property type="match status" value="1"/>
</dbReference>
<evidence type="ECO:0000313" key="3">
    <source>
        <dbReference type="EMBL" id="CDR43317.1"/>
    </source>
</evidence>
<protein>
    <submittedName>
        <fullName evidence="3">CYFA0S11e03906g1_1</fullName>
    </submittedName>
</protein>
<dbReference type="InterPro" id="IPR013087">
    <property type="entry name" value="Znf_C2H2_type"/>
</dbReference>
<dbReference type="GO" id="GO:0030687">
    <property type="term" value="C:preribosome, large subunit precursor"/>
    <property type="evidence" value="ECO:0007669"/>
    <property type="project" value="TreeGrafter"/>
</dbReference>
<dbReference type="OrthoDB" id="19329at2759"/>
<keyword evidence="5" id="KW-1185">Reference proteome</keyword>
<evidence type="ECO:0000256" key="1">
    <source>
        <dbReference type="SAM" id="MobiDB-lite"/>
    </source>
</evidence>
<proteinExistence type="predicted"/>
<reference evidence="4" key="3">
    <citation type="submission" date="2017-01" db="EMBL/GenBank/DDBJ databases">
        <authorList>
            <person name="Mah S.A."/>
            <person name="Swanson W.J."/>
            <person name="Moy G.W."/>
            <person name="Vacquier V.D."/>
        </authorList>
    </citation>
    <scope>NUCLEOTIDE SEQUENCE [LARGE SCALE GENOMIC DNA]</scope>
    <source>
        <strain evidence="4">65</strain>
    </source>
</reference>
<sequence length="444" mass="50401">MSETLSSFFKCNSCSIQFPNSDSQRYHMKTDWHRYNLKRRVAGLAPVDAAVYAEKVQQSMQFQEETDEFGFKVIKPHEQKPKKLHIHRTQYHPSLDHTQRGRVEATRAEDSIDRDSSPASVTSHLSRFSLGDSVYSHPETHTDIESNFETASEADTADLDYVDTHSDSEESDIEAHSDYEEEPLQPITSCIFCGIPHKDIETNVTHMFKSHGLYIPERSYLVDLRGLLSFLISTIVIDNECLCCNFQGKNLQSIRAHVTSKGHCRLPYETKLERALFARYYDFSSLNSKAKKSKSTKSVGFTDADDTIVVDAETSVSDDDDNDDVETGAEDEEGSDNGINDNYTVATVDSLGSELTLPNGSRLGHRSLQRYYRQNIQAPRTPTESQLTVSNADRRLASGLTIAEHDKQLKDSQIKEAKFKNRNMKRETKRVNFQMHFRDQMLGG</sequence>
<dbReference type="SMART" id="SM00355">
    <property type="entry name" value="ZnF_C2H2"/>
    <property type="match status" value="3"/>
</dbReference>
<evidence type="ECO:0000313" key="5">
    <source>
        <dbReference type="Proteomes" id="UP000189513"/>
    </source>
</evidence>
<name>A0A061B1F7_CYBFA</name>
<dbReference type="SUPFAM" id="SSF57667">
    <property type="entry name" value="beta-beta-alpha zinc fingers"/>
    <property type="match status" value="1"/>
</dbReference>
<feature type="region of interest" description="Disordered" evidence="1">
    <location>
        <begin position="80"/>
        <end position="125"/>
    </location>
</feature>
<feature type="compositionally biased region" description="Basic and acidic residues" evidence="1">
    <location>
        <begin position="94"/>
        <end position="116"/>
    </location>
</feature>
<dbReference type="OMA" id="QRYHMKT"/>
<feature type="domain" description="C2H2-type" evidence="2">
    <location>
        <begin position="11"/>
        <end position="33"/>
    </location>
</feature>
<dbReference type="GO" id="GO:0042273">
    <property type="term" value="P:ribosomal large subunit biogenesis"/>
    <property type="evidence" value="ECO:0007669"/>
    <property type="project" value="TreeGrafter"/>
</dbReference>